<proteinExistence type="predicted"/>
<dbReference type="InterPro" id="IPR050312">
    <property type="entry name" value="IolE/XylAMocC-like"/>
</dbReference>
<evidence type="ECO:0000313" key="3">
    <source>
        <dbReference type="Proteomes" id="UP001141434"/>
    </source>
</evidence>
<reference evidence="2" key="2">
    <citation type="journal article" date="2023" name="IMA Fungus">
        <title>Comparative genomic study of the Penicillium genus elucidates a diverse pangenome and 15 lateral gene transfer events.</title>
        <authorList>
            <person name="Petersen C."/>
            <person name="Sorensen T."/>
            <person name="Nielsen M.R."/>
            <person name="Sondergaard T.E."/>
            <person name="Sorensen J.L."/>
            <person name="Fitzpatrick D.A."/>
            <person name="Frisvad J.C."/>
            <person name="Nielsen K.L."/>
        </authorList>
    </citation>
    <scope>NUCLEOTIDE SEQUENCE</scope>
    <source>
        <strain evidence="2">IBT 34128</strain>
    </source>
</reference>
<dbReference type="Pfam" id="PF01261">
    <property type="entry name" value="AP_endonuc_2"/>
    <property type="match status" value="1"/>
</dbReference>
<dbReference type="OrthoDB" id="5360893at2759"/>
<dbReference type="SUPFAM" id="SSF51658">
    <property type="entry name" value="Xylose isomerase-like"/>
    <property type="match status" value="1"/>
</dbReference>
<reference evidence="2" key="1">
    <citation type="submission" date="2022-11" db="EMBL/GenBank/DDBJ databases">
        <authorList>
            <person name="Petersen C."/>
        </authorList>
    </citation>
    <scope>NUCLEOTIDE SEQUENCE</scope>
    <source>
        <strain evidence="2">IBT 34128</strain>
    </source>
</reference>
<sequence length="331" mass="37138">MSQTSLAITTSSLGLHPSHSLPEKIKAAASNGFSLIEIVYQEIDDYGSSQNPPLNIHTAALAIAQLCSSVNLAVLALNPFKNFEGHNSPLPDRLESARHWIEIAACLGAKYLQVPSQFDTANSTGDWSLMVTELRQLSDLASSQSISIAYEAVAWGSYIDTWEDSLQMVQDVNSPNFGLCLDSFHVAARVWGDNTVESGVRVDTDVALQASLDRFVESCPLDRIFYVQFSDGERVLPPLSPRHRFYQEGFPSGLTWSRNMRVFPLETELGAYLPVVEIARAWLHRKQWTGVVSIEIFDWRMRDDESRRPDENANRGMRSWEKLVDALDKHH</sequence>
<dbReference type="GeneID" id="81392016"/>
<evidence type="ECO:0000259" key="1">
    <source>
        <dbReference type="Pfam" id="PF01261"/>
    </source>
</evidence>
<dbReference type="PANTHER" id="PTHR12110:SF38">
    <property type="entry name" value="DIOXYGENASE, PUTATIVE (AFU_ORTHOLOGUE AFUA_6G00240)-RELATED"/>
    <property type="match status" value="1"/>
</dbReference>
<organism evidence="2 3">
    <name type="scientific">Penicillium alfredii</name>
    <dbReference type="NCBI Taxonomy" id="1506179"/>
    <lineage>
        <taxon>Eukaryota</taxon>
        <taxon>Fungi</taxon>
        <taxon>Dikarya</taxon>
        <taxon>Ascomycota</taxon>
        <taxon>Pezizomycotina</taxon>
        <taxon>Eurotiomycetes</taxon>
        <taxon>Eurotiomycetidae</taxon>
        <taxon>Eurotiales</taxon>
        <taxon>Aspergillaceae</taxon>
        <taxon>Penicillium</taxon>
    </lineage>
</organism>
<accession>A0A9W9FR88</accession>
<feature type="domain" description="Xylose isomerase-like TIM barrel" evidence="1">
    <location>
        <begin position="25"/>
        <end position="320"/>
    </location>
</feature>
<dbReference type="Gene3D" id="3.20.20.150">
    <property type="entry name" value="Divalent-metal-dependent TIM barrel enzymes"/>
    <property type="match status" value="1"/>
</dbReference>
<evidence type="ECO:0000313" key="2">
    <source>
        <dbReference type="EMBL" id="KAJ5104919.1"/>
    </source>
</evidence>
<comment type="caution">
    <text evidence="2">The sequence shown here is derived from an EMBL/GenBank/DDBJ whole genome shotgun (WGS) entry which is preliminary data.</text>
</comment>
<gene>
    <name evidence="2" type="ORF">NUU61_002266</name>
</gene>
<dbReference type="Proteomes" id="UP001141434">
    <property type="component" value="Unassembled WGS sequence"/>
</dbReference>
<name>A0A9W9FR88_9EURO</name>
<dbReference type="InterPro" id="IPR036237">
    <property type="entry name" value="Xyl_isomerase-like_sf"/>
</dbReference>
<dbReference type="PANTHER" id="PTHR12110">
    <property type="entry name" value="HYDROXYPYRUVATE ISOMERASE"/>
    <property type="match status" value="1"/>
</dbReference>
<keyword evidence="3" id="KW-1185">Reference proteome</keyword>
<protein>
    <recommendedName>
        <fullName evidence="1">Xylose isomerase-like TIM barrel domain-containing protein</fullName>
    </recommendedName>
</protein>
<dbReference type="InterPro" id="IPR013022">
    <property type="entry name" value="Xyl_isomerase-like_TIM-brl"/>
</dbReference>
<dbReference type="AlphaFoldDB" id="A0A9W9FR88"/>
<dbReference type="EMBL" id="JAPMSZ010000004">
    <property type="protein sequence ID" value="KAJ5104919.1"/>
    <property type="molecule type" value="Genomic_DNA"/>
</dbReference>
<dbReference type="RefSeq" id="XP_056513915.1">
    <property type="nucleotide sequence ID" value="XM_056652848.1"/>
</dbReference>